<evidence type="ECO:0000313" key="3">
    <source>
        <dbReference type="EMBL" id="CAA7391085.1"/>
    </source>
</evidence>
<dbReference type="PROSITE" id="PS51375">
    <property type="entry name" value="PPR"/>
    <property type="match status" value="4"/>
</dbReference>
<evidence type="ECO:0000313" key="4">
    <source>
        <dbReference type="Proteomes" id="UP000663760"/>
    </source>
</evidence>
<keyword evidence="1" id="KW-0677">Repeat</keyword>
<dbReference type="Proteomes" id="UP000663760">
    <property type="component" value="Chromosome 2"/>
</dbReference>
<dbReference type="GO" id="GO:0009451">
    <property type="term" value="P:RNA modification"/>
    <property type="evidence" value="ECO:0007669"/>
    <property type="project" value="InterPro"/>
</dbReference>
<gene>
    <name evidence="3" type="ORF">SI8410_02002457</name>
</gene>
<dbReference type="FunFam" id="1.25.40.10:FF:001681">
    <property type="entry name" value="Pentatricopeptide repeat-containing protein At4g33170 family"/>
    <property type="match status" value="1"/>
</dbReference>
<sequence>MAATSLGPSRWARRSTARGFLWDGRTASGDPLSPSRAEDVAAEAHYSALLQRCAAVASEPKLGGAIHGGLLKRCILPSSLFLQNHLLNAYFKCGDVSSSLRLFEEMPQRNVVSWSAAIGGLVQGGLPEKALSLFLEMRRGGARPNEFTLVSSLNACTSSGDLDLARQFYAQVIQLGFEANVFLMNAFLTALLRNRRLAEAVELFEKFHGKDVVSWNTMIAGYLQLSYSDVWGFWCRMNREAVPPNEFTFSSILTGLAETASLRHGLQVHAQLVKYGYGDDTCVGNSLADMYLKNQSLPDGLKAFDGMLHRDVVSWTQMASGCVQCGDPGSALRVLKGMMLAGVKPNRFTLATAFNACSSLVSLEEGRKTHALRIKLGEDAADLCVDNALIDMYAKCGCMEGAMAVFRSMRGRSVISWTTMIMGFAQNGLPREALEAFKEMVSERVEPNYITFICVLYACSQGGLLEEGWEYFGSMARDHGVEPGEDHYACMVGLLGRAGRIAEAEALIESMPFRAGALAWQTLLAACRVHGDAETGQRAAERALSQDREDPSTYVLLSNTFAHLRDWNGVGRVRGLMENSEVEKVPGCSWIEVMGSSSNAYT</sequence>
<feature type="repeat" description="PPR" evidence="2">
    <location>
        <begin position="413"/>
        <end position="447"/>
    </location>
</feature>
<dbReference type="InterPro" id="IPR002885">
    <property type="entry name" value="PPR_rpt"/>
</dbReference>
<name>A0A7I8K2A3_SPIIN</name>
<dbReference type="PANTHER" id="PTHR47926">
    <property type="entry name" value="PENTATRICOPEPTIDE REPEAT-CONTAINING PROTEIN"/>
    <property type="match status" value="1"/>
</dbReference>
<protein>
    <submittedName>
        <fullName evidence="3">Uncharacterized protein</fullName>
    </submittedName>
</protein>
<dbReference type="GO" id="GO:0003723">
    <property type="term" value="F:RNA binding"/>
    <property type="evidence" value="ECO:0007669"/>
    <property type="project" value="InterPro"/>
</dbReference>
<reference evidence="3" key="1">
    <citation type="submission" date="2020-02" db="EMBL/GenBank/DDBJ databases">
        <authorList>
            <person name="Scholz U."/>
            <person name="Mascher M."/>
            <person name="Fiebig A."/>
        </authorList>
    </citation>
    <scope>NUCLEOTIDE SEQUENCE</scope>
</reference>
<dbReference type="InterPro" id="IPR046848">
    <property type="entry name" value="E_motif"/>
</dbReference>
<accession>A0A7I8K2A3</accession>
<dbReference type="Pfam" id="PF01535">
    <property type="entry name" value="PPR"/>
    <property type="match status" value="2"/>
</dbReference>
<dbReference type="Pfam" id="PF13041">
    <property type="entry name" value="PPR_2"/>
    <property type="match status" value="3"/>
</dbReference>
<feature type="repeat" description="PPR" evidence="2">
    <location>
        <begin position="110"/>
        <end position="144"/>
    </location>
</feature>
<feature type="repeat" description="PPR" evidence="2">
    <location>
        <begin position="311"/>
        <end position="345"/>
    </location>
</feature>
<dbReference type="NCBIfam" id="TIGR00756">
    <property type="entry name" value="PPR"/>
    <property type="match status" value="6"/>
</dbReference>
<dbReference type="PANTHER" id="PTHR47926:SF349">
    <property type="entry name" value="(WILD MALAYSIAN BANANA) HYPOTHETICAL PROTEIN"/>
    <property type="match status" value="1"/>
</dbReference>
<evidence type="ECO:0000256" key="2">
    <source>
        <dbReference type="PROSITE-ProRule" id="PRU00708"/>
    </source>
</evidence>
<evidence type="ECO:0000256" key="1">
    <source>
        <dbReference type="ARBA" id="ARBA00022737"/>
    </source>
</evidence>
<dbReference type="EMBL" id="LR746265">
    <property type="protein sequence ID" value="CAA7391085.1"/>
    <property type="molecule type" value="Genomic_DNA"/>
</dbReference>
<feature type="repeat" description="PPR" evidence="2">
    <location>
        <begin position="448"/>
        <end position="483"/>
    </location>
</feature>
<dbReference type="AlphaFoldDB" id="A0A7I8K2A3"/>
<keyword evidence="4" id="KW-1185">Reference proteome</keyword>
<dbReference type="OrthoDB" id="185373at2759"/>
<dbReference type="InterPro" id="IPR011990">
    <property type="entry name" value="TPR-like_helical_dom_sf"/>
</dbReference>
<dbReference type="Pfam" id="PF20431">
    <property type="entry name" value="E_motif"/>
    <property type="match status" value="1"/>
</dbReference>
<dbReference type="Gene3D" id="1.25.40.10">
    <property type="entry name" value="Tetratricopeptide repeat domain"/>
    <property type="match status" value="4"/>
</dbReference>
<proteinExistence type="predicted"/>
<organism evidence="3 4">
    <name type="scientific">Spirodela intermedia</name>
    <name type="common">Intermediate duckweed</name>
    <dbReference type="NCBI Taxonomy" id="51605"/>
    <lineage>
        <taxon>Eukaryota</taxon>
        <taxon>Viridiplantae</taxon>
        <taxon>Streptophyta</taxon>
        <taxon>Embryophyta</taxon>
        <taxon>Tracheophyta</taxon>
        <taxon>Spermatophyta</taxon>
        <taxon>Magnoliopsida</taxon>
        <taxon>Liliopsida</taxon>
        <taxon>Araceae</taxon>
        <taxon>Lemnoideae</taxon>
        <taxon>Spirodela</taxon>
    </lineage>
</organism>
<dbReference type="InterPro" id="IPR046960">
    <property type="entry name" value="PPR_At4g14850-like_plant"/>
</dbReference>